<evidence type="ECO:0000256" key="1">
    <source>
        <dbReference type="SAM" id="SignalP"/>
    </source>
</evidence>
<keyword evidence="3" id="KW-1185">Reference proteome</keyword>
<organism evidence="2 3">
    <name type="scientific">Bacteriovorax antarcticus</name>
    <dbReference type="NCBI Taxonomy" id="3088717"/>
    <lineage>
        <taxon>Bacteria</taxon>
        <taxon>Pseudomonadati</taxon>
        <taxon>Bdellovibrionota</taxon>
        <taxon>Bacteriovoracia</taxon>
        <taxon>Bacteriovoracales</taxon>
        <taxon>Bacteriovoracaceae</taxon>
        <taxon>Bacteriovorax</taxon>
    </lineage>
</organism>
<name>A0ABU5VXQ9_9BACT</name>
<accession>A0ABU5VXQ9</accession>
<proteinExistence type="predicted"/>
<dbReference type="Proteomes" id="UP001302274">
    <property type="component" value="Unassembled WGS sequence"/>
</dbReference>
<evidence type="ECO:0000313" key="3">
    <source>
        <dbReference type="Proteomes" id="UP001302274"/>
    </source>
</evidence>
<comment type="caution">
    <text evidence="2">The sequence shown here is derived from an EMBL/GenBank/DDBJ whole genome shotgun (WGS) entry which is preliminary data.</text>
</comment>
<sequence>MKTLLILAIGLLPCVGFAEIPKCSAQKVNIIGKYGEKGEVSSPILDTWSEVSGNLTAFEIRAKEAFTKALLVLKSADNIVLFKLEIPIKKNRGSDFDLIAEIKKQKIQVKSLDLQLYSGNTAHEFCHEETVVTEVDGTGAREVKNDKAVK</sequence>
<feature type="chain" id="PRO_5046040781" evidence="1">
    <location>
        <begin position="19"/>
        <end position="150"/>
    </location>
</feature>
<dbReference type="RefSeq" id="WP_323578000.1">
    <property type="nucleotide sequence ID" value="NZ_JAYGJQ010000002.1"/>
</dbReference>
<keyword evidence="1" id="KW-0732">Signal</keyword>
<evidence type="ECO:0000313" key="2">
    <source>
        <dbReference type="EMBL" id="MEA9357831.1"/>
    </source>
</evidence>
<protein>
    <submittedName>
        <fullName evidence="2">Uncharacterized protein</fullName>
    </submittedName>
</protein>
<reference evidence="2 3" key="1">
    <citation type="submission" date="2023-11" db="EMBL/GenBank/DDBJ databases">
        <title>A Novel Polar Bacteriovorax (B. antarcticus) Isolated from the Biocrust in Antarctica.</title>
        <authorList>
            <person name="Mun W."/>
            <person name="Choi S.Y."/>
            <person name="Mitchell R.J."/>
        </authorList>
    </citation>
    <scope>NUCLEOTIDE SEQUENCE [LARGE SCALE GENOMIC DNA]</scope>
    <source>
        <strain evidence="2 3">PP10</strain>
    </source>
</reference>
<gene>
    <name evidence="2" type="ORF">SHI21_16490</name>
</gene>
<dbReference type="EMBL" id="JAYGJQ010000002">
    <property type="protein sequence ID" value="MEA9357831.1"/>
    <property type="molecule type" value="Genomic_DNA"/>
</dbReference>
<feature type="signal peptide" evidence="1">
    <location>
        <begin position="1"/>
        <end position="18"/>
    </location>
</feature>